<evidence type="ECO:0000259" key="2">
    <source>
        <dbReference type="SMART" id="SM00278"/>
    </source>
</evidence>
<dbReference type="GeneID" id="90982925"/>
<dbReference type="Pfam" id="PF10531">
    <property type="entry name" value="SLBB"/>
    <property type="match status" value="1"/>
</dbReference>
<feature type="region of interest" description="Disordered" evidence="1">
    <location>
        <begin position="34"/>
        <end position="70"/>
    </location>
</feature>
<dbReference type="SMART" id="SM00278">
    <property type="entry name" value="HhH1"/>
    <property type="match status" value="2"/>
</dbReference>
<evidence type="ECO:0000256" key="1">
    <source>
        <dbReference type="SAM" id="MobiDB-lite"/>
    </source>
</evidence>
<dbReference type="Gene3D" id="3.10.560.10">
    <property type="entry name" value="Outer membrane lipoprotein wza domain like"/>
    <property type="match status" value="1"/>
</dbReference>
<evidence type="ECO:0000313" key="4">
    <source>
        <dbReference type="Proteomes" id="UP000027665"/>
    </source>
</evidence>
<dbReference type="AlphaFoldDB" id="A0A073IUB3"/>
<dbReference type="GO" id="GO:0003677">
    <property type="term" value="F:DNA binding"/>
    <property type="evidence" value="ECO:0007669"/>
    <property type="project" value="InterPro"/>
</dbReference>
<accession>A0A073IUB3</accession>
<dbReference type="Pfam" id="PF12836">
    <property type="entry name" value="HHH_3"/>
    <property type="match status" value="1"/>
</dbReference>
<dbReference type="InterPro" id="IPR004509">
    <property type="entry name" value="Competence_ComEA_HhH"/>
</dbReference>
<reference evidence="3 4" key="1">
    <citation type="submission" date="2014-04" db="EMBL/GenBank/DDBJ databases">
        <title>Draft Genome Sequence of Synergistes jonesii.</title>
        <authorList>
            <person name="Coil D.A."/>
            <person name="Eisen J.A."/>
            <person name="Holland-Moritz H.E."/>
        </authorList>
    </citation>
    <scope>NUCLEOTIDE SEQUENCE [LARGE SCALE GENOMIC DNA]</scope>
    <source>
        <strain evidence="3 4">78-1</strain>
    </source>
</reference>
<dbReference type="GO" id="GO:0006281">
    <property type="term" value="P:DNA repair"/>
    <property type="evidence" value="ECO:0007669"/>
    <property type="project" value="InterPro"/>
</dbReference>
<dbReference type="PANTHER" id="PTHR21180:SF32">
    <property type="entry name" value="ENDONUCLEASE_EXONUCLEASE_PHOSPHATASE FAMILY DOMAIN-CONTAINING PROTEIN 1"/>
    <property type="match status" value="1"/>
</dbReference>
<dbReference type="SUPFAM" id="SSF47781">
    <property type="entry name" value="RuvA domain 2-like"/>
    <property type="match status" value="1"/>
</dbReference>
<dbReference type="InterPro" id="IPR010994">
    <property type="entry name" value="RuvA_2-like"/>
</dbReference>
<dbReference type="Proteomes" id="UP000027665">
    <property type="component" value="Unassembled WGS sequence"/>
</dbReference>
<dbReference type="InterPro" id="IPR051675">
    <property type="entry name" value="Endo/Exo/Phosphatase_dom_1"/>
</dbReference>
<dbReference type="NCBIfam" id="TIGR00426">
    <property type="entry name" value="competence protein ComEA helix-hairpin-helix repeat region"/>
    <property type="match status" value="1"/>
</dbReference>
<evidence type="ECO:0000313" key="3">
    <source>
        <dbReference type="EMBL" id="KEJ93026.1"/>
    </source>
</evidence>
<dbReference type="SUPFAM" id="SSF142984">
    <property type="entry name" value="Nqo1 middle domain-like"/>
    <property type="match status" value="1"/>
</dbReference>
<keyword evidence="4" id="KW-1185">Reference proteome</keyword>
<dbReference type="InterPro" id="IPR019554">
    <property type="entry name" value="Soluble_ligand-bd"/>
</dbReference>
<dbReference type="STRING" id="2754.EH55_13610"/>
<name>A0A073IUB3_9BACT</name>
<dbReference type="InterPro" id="IPR003583">
    <property type="entry name" value="Hlx-hairpin-Hlx_DNA-bd_motif"/>
</dbReference>
<protein>
    <recommendedName>
        <fullName evidence="2">Helix-hairpin-helix DNA-binding motif class 1 domain-containing protein</fullName>
    </recommendedName>
</protein>
<sequence length="225" mass="24128">MDRRNSGKVFVAAGVLCFALAFVLLSTFKGQFGRETAGQSSPPEMEEPLKVTPPQEAERSEPRRVKSISAGGEGESRWMVYVTGAVKRPGVYEVSPGARVYEALSAAGGFADGADREAVNLAAKLEDGEHVKFLRKGELQSQSAAAPAQSYGSQRQAIAAVKVNINTAGKSELRTINGVGEKTAQMIIDYRTKNGKFARVEDVMNIGGIGAKRYEMIKDQITVGN</sequence>
<comment type="caution">
    <text evidence="3">The sequence shown here is derived from an EMBL/GenBank/DDBJ whole genome shotgun (WGS) entry which is preliminary data.</text>
</comment>
<dbReference type="eggNOG" id="COG1555">
    <property type="taxonomic scope" value="Bacteria"/>
</dbReference>
<gene>
    <name evidence="3" type="ORF">EH55_13610</name>
</gene>
<dbReference type="EMBL" id="JMKI01000008">
    <property type="protein sequence ID" value="KEJ93026.1"/>
    <property type="molecule type" value="Genomic_DNA"/>
</dbReference>
<feature type="domain" description="Helix-hairpin-helix DNA-binding motif class 1" evidence="2">
    <location>
        <begin position="201"/>
        <end position="220"/>
    </location>
</feature>
<feature type="domain" description="Helix-hairpin-helix DNA-binding motif class 1" evidence="2">
    <location>
        <begin position="171"/>
        <end position="190"/>
    </location>
</feature>
<organism evidence="3 4">
    <name type="scientific">Synergistes jonesii</name>
    <dbReference type="NCBI Taxonomy" id="2754"/>
    <lineage>
        <taxon>Bacteria</taxon>
        <taxon>Thermotogati</taxon>
        <taxon>Synergistota</taxon>
        <taxon>Synergistia</taxon>
        <taxon>Synergistales</taxon>
        <taxon>Synergistaceae</taxon>
        <taxon>Synergistes</taxon>
    </lineage>
</organism>
<dbReference type="OrthoDB" id="9790239at2"/>
<proteinExistence type="predicted"/>
<dbReference type="GO" id="GO:0015627">
    <property type="term" value="C:type II protein secretion system complex"/>
    <property type="evidence" value="ECO:0007669"/>
    <property type="project" value="TreeGrafter"/>
</dbReference>
<dbReference type="RefSeq" id="WP_037974709.1">
    <property type="nucleotide sequence ID" value="NZ_CAMETI010000023.1"/>
</dbReference>
<dbReference type="GO" id="GO:0015628">
    <property type="term" value="P:protein secretion by the type II secretion system"/>
    <property type="evidence" value="ECO:0007669"/>
    <property type="project" value="TreeGrafter"/>
</dbReference>
<dbReference type="PANTHER" id="PTHR21180">
    <property type="entry name" value="ENDONUCLEASE/EXONUCLEASE/PHOSPHATASE FAMILY DOMAIN-CONTAINING PROTEIN 1"/>
    <property type="match status" value="1"/>
</dbReference>
<dbReference type="Gene3D" id="1.10.150.280">
    <property type="entry name" value="AF1531-like domain"/>
    <property type="match status" value="1"/>
</dbReference>